<protein>
    <submittedName>
        <fullName evidence="1">Putative ABC transporter ATP-binding protein YjjK</fullName>
    </submittedName>
</protein>
<dbReference type="InterPro" id="IPR022374">
    <property type="entry name" value="EttA"/>
</dbReference>
<name>A0A376U287_ECOLX</name>
<accession>A0A376U287</accession>
<dbReference type="GO" id="GO:0005524">
    <property type="term" value="F:ATP binding"/>
    <property type="evidence" value="ECO:0007669"/>
    <property type="project" value="UniProtKB-KW"/>
</dbReference>
<dbReference type="InterPro" id="IPR027417">
    <property type="entry name" value="P-loop_NTPase"/>
</dbReference>
<dbReference type="EMBL" id="UGCP01000002">
    <property type="protein sequence ID" value="STI83382.1"/>
    <property type="molecule type" value="Genomic_DNA"/>
</dbReference>
<gene>
    <name evidence="1" type="primary">yjjK_2</name>
    <name evidence="1" type="ORF">NCTC8622_02404</name>
</gene>
<proteinExistence type="predicted"/>
<keyword evidence="1" id="KW-0067">ATP-binding</keyword>
<dbReference type="Proteomes" id="UP000254079">
    <property type="component" value="Unassembled WGS sequence"/>
</dbReference>
<sequence length="47" mass="5144">MISGQEQPDSGTITLGETVKLASVDQFRDSMDNSKTVWEEVSGGWIL</sequence>
<dbReference type="AlphaFoldDB" id="A0A376U287"/>
<reference evidence="1 2" key="1">
    <citation type="submission" date="2018-06" db="EMBL/GenBank/DDBJ databases">
        <authorList>
            <consortium name="Pathogen Informatics"/>
            <person name="Doyle S."/>
        </authorList>
    </citation>
    <scope>NUCLEOTIDE SEQUENCE [LARGE SCALE GENOMIC DNA]</scope>
    <source>
        <strain evidence="1 2">NCTC8622</strain>
    </source>
</reference>
<evidence type="ECO:0000313" key="2">
    <source>
        <dbReference type="Proteomes" id="UP000254079"/>
    </source>
</evidence>
<dbReference type="PANTHER" id="PTHR43858:SF1">
    <property type="entry name" value="ABC TRANSPORTER-RELATED PROTEIN"/>
    <property type="match status" value="1"/>
</dbReference>
<dbReference type="Gene3D" id="3.40.50.300">
    <property type="entry name" value="P-loop containing nucleotide triphosphate hydrolases"/>
    <property type="match status" value="1"/>
</dbReference>
<keyword evidence="1" id="KW-0547">Nucleotide-binding</keyword>
<organism evidence="1 2">
    <name type="scientific">Escherichia coli</name>
    <dbReference type="NCBI Taxonomy" id="562"/>
    <lineage>
        <taxon>Bacteria</taxon>
        <taxon>Pseudomonadati</taxon>
        <taxon>Pseudomonadota</taxon>
        <taxon>Gammaproteobacteria</taxon>
        <taxon>Enterobacterales</taxon>
        <taxon>Enterobacteriaceae</taxon>
        <taxon>Escherichia</taxon>
    </lineage>
</organism>
<dbReference type="PANTHER" id="PTHR43858">
    <property type="entry name" value="ENERGY-DEPENDENT TRANSLATIONAL THROTTLE PROTEIN ETTA"/>
    <property type="match status" value="1"/>
</dbReference>
<dbReference type="GO" id="GO:0045900">
    <property type="term" value="P:negative regulation of translational elongation"/>
    <property type="evidence" value="ECO:0007669"/>
    <property type="project" value="InterPro"/>
</dbReference>
<evidence type="ECO:0000313" key="1">
    <source>
        <dbReference type="EMBL" id="STI83382.1"/>
    </source>
</evidence>